<feature type="compositionally biased region" description="Basic and acidic residues" evidence="1">
    <location>
        <begin position="40"/>
        <end position="53"/>
    </location>
</feature>
<dbReference type="OrthoDB" id="10256043at2759"/>
<dbReference type="InterPro" id="IPR011047">
    <property type="entry name" value="Quinoprotein_ADH-like_sf"/>
</dbReference>
<evidence type="ECO:0000256" key="1">
    <source>
        <dbReference type="SAM" id="MobiDB-lite"/>
    </source>
</evidence>
<dbReference type="GO" id="GO:0005078">
    <property type="term" value="F:MAP-kinase scaffold activity"/>
    <property type="evidence" value="ECO:0007669"/>
    <property type="project" value="InterPro"/>
</dbReference>
<protein>
    <submittedName>
        <fullName evidence="2">Syd</fullName>
    </submittedName>
</protein>
<dbReference type="SUPFAM" id="SSF50998">
    <property type="entry name" value="Quinoprotein alcohol dehydrogenase-like"/>
    <property type="match status" value="1"/>
</dbReference>
<dbReference type="GO" id="GO:0008432">
    <property type="term" value="F:JUN kinase binding"/>
    <property type="evidence" value="ECO:0007669"/>
    <property type="project" value="TreeGrafter"/>
</dbReference>
<evidence type="ECO:0000313" key="2">
    <source>
        <dbReference type="EMBL" id="KAF6033363.1"/>
    </source>
</evidence>
<evidence type="ECO:0000313" key="3">
    <source>
        <dbReference type="Proteomes" id="UP000593567"/>
    </source>
</evidence>
<feature type="region of interest" description="Disordered" evidence="1">
    <location>
        <begin position="29"/>
        <end position="53"/>
    </location>
</feature>
<dbReference type="AlphaFoldDB" id="A0A7J7K598"/>
<dbReference type="Pfam" id="PF19056">
    <property type="entry name" value="WD40_2"/>
    <property type="match status" value="1"/>
</dbReference>
<dbReference type="GO" id="GO:0005737">
    <property type="term" value="C:cytoplasm"/>
    <property type="evidence" value="ECO:0007669"/>
    <property type="project" value="TreeGrafter"/>
</dbReference>
<dbReference type="Proteomes" id="UP000593567">
    <property type="component" value="Unassembled WGS sequence"/>
</dbReference>
<feature type="region of interest" description="Disordered" evidence="1">
    <location>
        <begin position="297"/>
        <end position="325"/>
    </location>
</feature>
<dbReference type="GO" id="GO:0016192">
    <property type="term" value="P:vesicle-mediated transport"/>
    <property type="evidence" value="ECO:0007669"/>
    <property type="project" value="TreeGrafter"/>
</dbReference>
<comment type="caution">
    <text evidence="2">The sequence shown here is derived from an EMBL/GenBank/DDBJ whole genome shotgun (WGS) entry which is preliminary data.</text>
</comment>
<dbReference type="PANTHER" id="PTHR13886:SF4">
    <property type="entry name" value="JNK-INTERACTING PROTEIN 3"/>
    <property type="match status" value="1"/>
</dbReference>
<proteinExistence type="predicted"/>
<dbReference type="InterPro" id="IPR015943">
    <property type="entry name" value="WD40/YVTN_repeat-like_dom_sf"/>
</dbReference>
<dbReference type="PANTHER" id="PTHR13886">
    <property type="entry name" value="JNK/SAPK-ASSOCIATED PROTEIN"/>
    <property type="match status" value="1"/>
</dbReference>
<dbReference type="EMBL" id="VXIV02001367">
    <property type="protein sequence ID" value="KAF6033363.1"/>
    <property type="molecule type" value="Genomic_DNA"/>
</dbReference>
<dbReference type="GO" id="GO:0030159">
    <property type="term" value="F:signaling receptor complex adaptor activity"/>
    <property type="evidence" value="ECO:0007669"/>
    <property type="project" value="TreeGrafter"/>
</dbReference>
<gene>
    <name evidence="2" type="ORF">EB796_008328</name>
</gene>
<reference evidence="2" key="1">
    <citation type="submission" date="2020-06" db="EMBL/GenBank/DDBJ databases">
        <title>Draft genome of Bugula neritina, a colonial animal packing powerful symbionts and potential medicines.</title>
        <authorList>
            <person name="Rayko M."/>
        </authorList>
    </citation>
    <scope>NUCLEOTIDE SEQUENCE [LARGE SCALE GENOMIC DNA]</scope>
    <source>
        <strain evidence="2">Kwan_BN1</strain>
    </source>
</reference>
<name>A0A7J7K598_BUGNE</name>
<feature type="region of interest" description="Disordered" evidence="1">
    <location>
        <begin position="263"/>
        <end position="283"/>
    </location>
</feature>
<sequence length="795" mass="86388">MNCPLFSNLFAGNSKSKKLPSASVHFNAPSTHLQPVGDPNKPRRLQELSGGDKSKAYDFLQEDALTEQGRRQKEADRRDKYRQVQAYVTKDDGRVQAYGWSVPTQAAEKQTLMSVPVPVYCRPLISAEDESTTEKEGKFKLWCAAAVYRSAGRTRDGGSIVGAHSMFYSDADNEPIGSGDADAVLSKSPQLAELNQQLQNHQRALSDSADVSKLTSLVWLCTTTGQNSKVQVINASNPAEVLESFQVPDAHILTIASIPGISEQDYPSESDSHDNISTKSSAADGAESVTVKYVNSPSSTTLSKASDKCDSVSEESSATAETGDNASIHSIDESKRKLILPTMWLGLQNGLLAIHSSLDDWKQPIRSVDLGDCILSIVHISGKVFVGLANGTMAVFHRNADGAWCFDDYHIIDFGEDKVPLRTLTHVANSHLWIGHRNRVYVVNVHTLMVTTTFEAHPSKDSQVRLLTWSGDGVWVAIRNDVTLRLYHAFTMEHLQDINIQPCVEKLIGEDKQNLCRVTSLELACSRLWVGTGNGIIISIPLTLENQQDASKAVDIPGKDKPPGGAVRVYSDVQGDQVTPASYVPYCDISQAQLSYHGHRDCVRFFSTIAGNSKETSLVMSGGEGYIDFRVALERQPTVEAHSLSAHSLSVHSLSVHSLPAHSLSVHSLSVHSLSVHSLSVHSLSVYSLSSLSLSSLSLSSLSLSSFSQFTLSQFTLSQFTLSQFTISQFTLSQFTLSQLTLSQLTLSGMMKVNPVRTVLYFGVISSSGKSATVIPRETDSLTCLSTLAAAFEGG</sequence>
<dbReference type="GO" id="GO:0019894">
    <property type="term" value="F:kinesin binding"/>
    <property type="evidence" value="ECO:0007669"/>
    <property type="project" value="TreeGrafter"/>
</dbReference>
<accession>A0A7J7K598</accession>
<dbReference type="InterPro" id="IPR039911">
    <property type="entry name" value="JIP3/JIP4"/>
</dbReference>
<organism evidence="2 3">
    <name type="scientific">Bugula neritina</name>
    <name type="common">Brown bryozoan</name>
    <name type="synonym">Sertularia neritina</name>
    <dbReference type="NCBI Taxonomy" id="10212"/>
    <lineage>
        <taxon>Eukaryota</taxon>
        <taxon>Metazoa</taxon>
        <taxon>Spiralia</taxon>
        <taxon>Lophotrochozoa</taxon>
        <taxon>Bryozoa</taxon>
        <taxon>Gymnolaemata</taxon>
        <taxon>Cheilostomatida</taxon>
        <taxon>Flustrina</taxon>
        <taxon>Buguloidea</taxon>
        <taxon>Bugulidae</taxon>
        <taxon>Bugula</taxon>
    </lineage>
</organism>
<dbReference type="Gene3D" id="2.130.10.10">
    <property type="entry name" value="YVTN repeat-like/Quinoprotein amine dehydrogenase"/>
    <property type="match status" value="1"/>
</dbReference>
<keyword evidence="3" id="KW-1185">Reference proteome</keyword>